<evidence type="ECO:0008006" key="7">
    <source>
        <dbReference type="Google" id="ProtNLM"/>
    </source>
</evidence>
<feature type="domain" description="Putative E3 ubiquitin-protein ligase LIN N-terminal" evidence="2">
    <location>
        <begin position="83"/>
        <end position="311"/>
    </location>
</feature>
<feature type="region of interest" description="Disordered" evidence="1">
    <location>
        <begin position="54"/>
        <end position="76"/>
    </location>
</feature>
<evidence type="ECO:0000256" key="1">
    <source>
        <dbReference type="SAM" id="MobiDB-lite"/>
    </source>
</evidence>
<feature type="compositionally biased region" description="Low complexity" evidence="1">
    <location>
        <begin position="59"/>
        <end position="72"/>
    </location>
</feature>
<comment type="caution">
    <text evidence="5">The sequence shown here is derived from an EMBL/GenBank/DDBJ whole genome shotgun (WGS) entry which is preliminary data.</text>
</comment>
<keyword evidence="6" id="KW-1185">Reference proteome</keyword>
<dbReference type="InterPro" id="IPR055566">
    <property type="entry name" value="ARM_LIN"/>
</dbReference>
<dbReference type="PANTHER" id="PTHR35549">
    <property type="entry name" value="OS04G0584500 PROTEIN"/>
    <property type="match status" value="1"/>
</dbReference>
<dbReference type="InterPro" id="IPR056512">
    <property type="entry name" value="LIN_N"/>
</dbReference>
<name>A0A9R1VLZ2_LACSA</name>
<sequence>MGSLSELLAKEGFVRDNFNRKKVRFNRTVAAPDHDSISLPIYICRDRKSIDVPKHKKSSSVVSSKGRLSSASRRSDEPAIDEVATKAVISILSGYAGKYLKDKDFRDSLRNKCQSCLVRRSNGLSDNGVFANMELGIESIEKLIDNPGTIKELKMKALRNSIGFLTIVAALNSKESRHGTTCGTPNSHLSACAQLYLSIVYKLEKNDRISARHALQVFVDSPQLARTHLLPDLWEHFFLPHLLHIKIWYHKQIDNLSDDCSKDQEEQINNLSKIYEDHMDMGTIQFALYYKEWLKTGGQPPATLPSVALPSINLLSSSSSRRRRSSSFGNFLHRAVFGAPIEKQASMESDYGAMEQKEEEEEELCLDDYDNNQQRNVQSKALINFVDHRQSTLSDLRSSSSKPDYTRFLPCQTLQTESRFTRSSSIASSSSDLTRAVSSITTSENLPECETAIRVITKSWLDDQLIEKQLSNPSVIEGMLEVLFASTNEEILELVISLLTELVSKNPANGKIILTLDPRLEGFTELMRNSSLFLKAAILLHFVKPEAKQMISTEWIPLVLRVLEFGDQTQQLFSVRCSPQIAAYYFLDRLLTGFDEDRNLENGRQVIAIGGLSLLLRRITNGDDVEKCKAVSVIYWCIQADGRCRHYLADNLNPELILALLVRGKEVDGNEIVFSLLVELICLHRFEQRTKLFDKLLKGLDCLNTMQILLVSLQKATQEKRPLIATIMLQLDLMGDPLKSSVYREEAIDAITEALDCQICNENVQQQTAKALLILGGRYAYTGTPEAENWILKEAGYDESLEGGFHGRYFIVQGSKHLNEDDEIEHWQRKAAMALWISGGEKLLRAIGESIGYGIPCLARASLVTIAWMSKFVHTVGDGDVLQSATLSTLIRKLIDSLNRDNTIEERVLASFSLLALSKSSGFMFEISEDEKMAMVVHLRNISKVTWTAKRLASVITGSPSRRHSGV</sequence>
<gene>
    <name evidence="5" type="ORF">LSAT_V11C500242340</name>
</gene>
<dbReference type="Pfam" id="PF23628">
    <property type="entry name" value="ARM_LIN_C"/>
    <property type="match status" value="1"/>
</dbReference>
<protein>
    <recommendedName>
        <fullName evidence="7">E3 ubiquitin-protein ligase LIN-1</fullName>
    </recommendedName>
</protein>
<feature type="domain" description="Putative E3 ubiquitin-protein ligase LIN ARM-like" evidence="3">
    <location>
        <begin position="589"/>
        <end position="956"/>
    </location>
</feature>
<feature type="domain" description="Putative E3 ubiquitin-protein ligase LIN ARM repeats" evidence="4">
    <location>
        <begin position="430"/>
        <end position="588"/>
    </location>
</feature>
<dbReference type="AlphaFoldDB" id="A0A9R1VLZ2"/>
<proteinExistence type="predicted"/>
<dbReference type="InterPro" id="IPR011989">
    <property type="entry name" value="ARM-like"/>
</dbReference>
<dbReference type="Proteomes" id="UP000235145">
    <property type="component" value="Unassembled WGS sequence"/>
</dbReference>
<dbReference type="Gene3D" id="1.25.10.10">
    <property type="entry name" value="Leucine-rich Repeat Variant"/>
    <property type="match status" value="1"/>
</dbReference>
<dbReference type="PANTHER" id="PTHR35549:SF3">
    <property type="entry name" value="E3 UBIQUITIN-PROTEIN LIGASE LIN"/>
    <property type="match status" value="1"/>
</dbReference>
<dbReference type="Pfam" id="PF23654">
    <property type="entry name" value="ARM_LIN_2nd"/>
    <property type="match status" value="1"/>
</dbReference>
<dbReference type="InterPro" id="IPR016024">
    <property type="entry name" value="ARM-type_fold"/>
</dbReference>
<reference evidence="5 6" key="1">
    <citation type="journal article" date="2017" name="Nat. Commun.">
        <title>Genome assembly with in vitro proximity ligation data and whole-genome triplication in lettuce.</title>
        <authorList>
            <person name="Reyes-Chin-Wo S."/>
            <person name="Wang Z."/>
            <person name="Yang X."/>
            <person name="Kozik A."/>
            <person name="Arikit S."/>
            <person name="Song C."/>
            <person name="Xia L."/>
            <person name="Froenicke L."/>
            <person name="Lavelle D.O."/>
            <person name="Truco M.J."/>
            <person name="Xia R."/>
            <person name="Zhu S."/>
            <person name="Xu C."/>
            <person name="Xu H."/>
            <person name="Xu X."/>
            <person name="Cox K."/>
            <person name="Korf I."/>
            <person name="Meyers B.C."/>
            <person name="Michelmore R.W."/>
        </authorList>
    </citation>
    <scope>NUCLEOTIDE SEQUENCE [LARGE SCALE GENOMIC DNA]</scope>
    <source>
        <strain evidence="6">cv. Salinas</strain>
        <tissue evidence="5">Seedlings</tissue>
    </source>
</reference>
<evidence type="ECO:0000259" key="4">
    <source>
        <dbReference type="Pfam" id="PF23654"/>
    </source>
</evidence>
<evidence type="ECO:0000313" key="5">
    <source>
        <dbReference type="EMBL" id="KAJ0207011.1"/>
    </source>
</evidence>
<dbReference type="InterPro" id="IPR056514">
    <property type="entry name" value="ARM_LIN_2nd"/>
</dbReference>
<organism evidence="5 6">
    <name type="scientific">Lactuca sativa</name>
    <name type="common">Garden lettuce</name>
    <dbReference type="NCBI Taxonomy" id="4236"/>
    <lineage>
        <taxon>Eukaryota</taxon>
        <taxon>Viridiplantae</taxon>
        <taxon>Streptophyta</taxon>
        <taxon>Embryophyta</taxon>
        <taxon>Tracheophyta</taxon>
        <taxon>Spermatophyta</taxon>
        <taxon>Magnoliopsida</taxon>
        <taxon>eudicotyledons</taxon>
        <taxon>Gunneridae</taxon>
        <taxon>Pentapetalae</taxon>
        <taxon>asterids</taxon>
        <taxon>campanulids</taxon>
        <taxon>Asterales</taxon>
        <taxon>Asteraceae</taxon>
        <taxon>Cichorioideae</taxon>
        <taxon>Cichorieae</taxon>
        <taxon>Lactucinae</taxon>
        <taxon>Lactuca</taxon>
    </lineage>
</organism>
<dbReference type="EMBL" id="NBSK02000005">
    <property type="protein sequence ID" value="KAJ0207011.1"/>
    <property type="molecule type" value="Genomic_DNA"/>
</dbReference>
<dbReference type="SUPFAM" id="SSF48371">
    <property type="entry name" value="ARM repeat"/>
    <property type="match status" value="1"/>
</dbReference>
<evidence type="ECO:0000313" key="6">
    <source>
        <dbReference type="Proteomes" id="UP000235145"/>
    </source>
</evidence>
<evidence type="ECO:0000259" key="2">
    <source>
        <dbReference type="Pfam" id="PF23568"/>
    </source>
</evidence>
<evidence type="ECO:0000259" key="3">
    <source>
        <dbReference type="Pfam" id="PF23628"/>
    </source>
</evidence>
<accession>A0A9R1VLZ2</accession>
<dbReference type="Pfam" id="PF23568">
    <property type="entry name" value="ARM_LIN"/>
    <property type="match status" value="1"/>
</dbReference>